<dbReference type="EMBL" id="PGOL01009107">
    <property type="protein sequence ID" value="PKI31236.1"/>
    <property type="molecule type" value="Genomic_DNA"/>
</dbReference>
<comment type="caution">
    <text evidence="2">The sequence shown here is derived from an EMBL/GenBank/DDBJ whole genome shotgun (WGS) entry which is preliminary data.</text>
</comment>
<dbReference type="AlphaFoldDB" id="A0A2I0HIS9"/>
<proteinExistence type="predicted"/>
<evidence type="ECO:0000313" key="2">
    <source>
        <dbReference type="EMBL" id="PKI31236.1"/>
    </source>
</evidence>
<organism evidence="2 3">
    <name type="scientific">Punica granatum</name>
    <name type="common">Pomegranate</name>
    <dbReference type="NCBI Taxonomy" id="22663"/>
    <lineage>
        <taxon>Eukaryota</taxon>
        <taxon>Viridiplantae</taxon>
        <taxon>Streptophyta</taxon>
        <taxon>Embryophyta</taxon>
        <taxon>Tracheophyta</taxon>
        <taxon>Spermatophyta</taxon>
        <taxon>Magnoliopsida</taxon>
        <taxon>eudicotyledons</taxon>
        <taxon>Gunneridae</taxon>
        <taxon>Pentapetalae</taxon>
        <taxon>rosids</taxon>
        <taxon>malvids</taxon>
        <taxon>Myrtales</taxon>
        <taxon>Lythraceae</taxon>
        <taxon>Punica</taxon>
    </lineage>
</organism>
<dbReference type="Proteomes" id="UP000233551">
    <property type="component" value="Unassembled WGS sequence"/>
</dbReference>
<keyword evidence="3" id="KW-1185">Reference proteome</keyword>
<evidence type="ECO:0000313" key="3">
    <source>
        <dbReference type="Proteomes" id="UP000233551"/>
    </source>
</evidence>
<sequence length="73" mass="8953">MGPYQFRLQTRHSREQRHISSRAPTNQLETRQLRVKRDDAHKKIEELQRRFGRSHCEESLLLVTDEQRSRLRR</sequence>
<gene>
    <name evidence="2" type="ORF">CRG98_048373</name>
</gene>
<accession>A0A2I0HIS9</accession>
<reference evidence="2 3" key="1">
    <citation type="submission" date="2017-11" db="EMBL/GenBank/DDBJ databases">
        <title>De-novo sequencing of pomegranate (Punica granatum L.) genome.</title>
        <authorList>
            <person name="Akparov Z."/>
            <person name="Amiraslanov A."/>
            <person name="Hajiyeva S."/>
            <person name="Abbasov M."/>
            <person name="Kaur K."/>
            <person name="Hamwieh A."/>
            <person name="Solovyev V."/>
            <person name="Salamov A."/>
            <person name="Braich B."/>
            <person name="Kosarev P."/>
            <person name="Mahmoud A."/>
            <person name="Hajiyev E."/>
            <person name="Babayeva S."/>
            <person name="Izzatullayeva V."/>
            <person name="Mammadov A."/>
            <person name="Mammadov A."/>
            <person name="Sharifova S."/>
            <person name="Ojaghi J."/>
            <person name="Eynullazada K."/>
            <person name="Bayramov B."/>
            <person name="Abdulazimova A."/>
            <person name="Shahmuradov I."/>
        </authorList>
    </citation>
    <scope>NUCLEOTIDE SEQUENCE [LARGE SCALE GENOMIC DNA]</scope>
    <source>
        <strain evidence="3">cv. AG2017</strain>
        <tissue evidence="2">Leaf</tissue>
    </source>
</reference>
<protein>
    <submittedName>
        <fullName evidence="2">Uncharacterized protein</fullName>
    </submittedName>
</protein>
<name>A0A2I0HIS9_PUNGR</name>
<evidence type="ECO:0000256" key="1">
    <source>
        <dbReference type="SAM" id="MobiDB-lite"/>
    </source>
</evidence>
<feature type="region of interest" description="Disordered" evidence="1">
    <location>
        <begin position="1"/>
        <end position="26"/>
    </location>
</feature>